<dbReference type="eggNOG" id="COG3181">
    <property type="taxonomic scope" value="Bacteria"/>
</dbReference>
<evidence type="ECO:0000256" key="1">
    <source>
        <dbReference type="ARBA" id="ARBA00006987"/>
    </source>
</evidence>
<dbReference type="Proteomes" id="UP000008385">
    <property type="component" value="Chromosome"/>
</dbReference>
<evidence type="ECO:0000313" key="4">
    <source>
        <dbReference type="Proteomes" id="UP000008385"/>
    </source>
</evidence>
<dbReference type="STRING" id="365046.Rta_35100"/>
<dbReference type="InterPro" id="IPR005064">
    <property type="entry name" value="BUG"/>
</dbReference>
<dbReference type="Gene3D" id="3.40.190.150">
    <property type="entry name" value="Bordetella uptake gene, domain 1"/>
    <property type="match status" value="1"/>
</dbReference>
<feature type="region of interest" description="Disordered" evidence="2">
    <location>
        <begin position="1"/>
        <end position="23"/>
    </location>
</feature>
<sequence length="345" mass="35580">MASQAGQPHFVGTRQNENGKGRTTMTHRRDLLAAAAAAAFPGLAAAQAFPSRPLRIVVPFGAGGIADLTARAVAKALGEGLRQGVVVENKPGAGGIVAGETVARAEPDGHTLLLMSNGTAVSAGLFRSLPFDPRKDFAPIVTLGFFDIAVLAAAGGRFPSMKDLLAYARANPGRLNVASINIGSTQHLAAELLKTSAGVDFQVVPFNGSPAVLTALRGGQVDAAVEILGPMMGQIASRTVVPLAVMGSQRAAGLADVPTVAESGVRGFDAASWNALAAPARTPPQVIARLNREANQALAGPGLRRQLAELNVRPAGGTPEQLGDLLASEIRRWSEVIVRAKVPRQ</sequence>
<proteinExistence type="inferred from homology"/>
<organism evidence="3 4">
    <name type="scientific">Ramlibacter tataouinensis (strain ATCC BAA-407 / DSM 14655 / LMG 21543 / TTB310)</name>
    <dbReference type="NCBI Taxonomy" id="365046"/>
    <lineage>
        <taxon>Bacteria</taxon>
        <taxon>Pseudomonadati</taxon>
        <taxon>Pseudomonadota</taxon>
        <taxon>Betaproteobacteria</taxon>
        <taxon>Burkholderiales</taxon>
        <taxon>Comamonadaceae</taxon>
        <taxon>Ramlibacter</taxon>
    </lineage>
</organism>
<name>F5Y074_RAMTT</name>
<feature type="compositionally biased region" description="Polar residues" evidence="2">
    <location>
        <begin position="13"/>
        <end position="23"/>
    </location>
</feature>
<dbReference type="PATRIC" id="fig|365046.3.peg.3599"/>
<dbReference type="Gene3D" id="3.40.190.10">
    <property type="entry name" value="Periplasmic binding protein-like II"/>
    <property type="match status" value="1"/>
</dbReference>
<dbReference type="AlphaFoldDB" id="F5Y074"/>
<dbReference type="InterPro" id="IPR042100">
    <property type="entry name" value="Bug_dom1"/>
</dbReference>
<evidence type="ECO:0000313" key="3">
    <source>
        <dbReference type="EMBL" id="AEG94623.1"/>
    </source>
</evidence>
<reference evidence="4" key="1">
    <citation type="submission" date="2006-01" db="EMBL/GenBank/DDBJ databases">
        <title>Genome of the cyst-dividing bacterium Ramlibacter tataouinensis.</title>
        <authorList>
            <person name="Barakat M."/>
            <person name="Ortet P."/>
            <person name="De Luca G."/>
            <person name="Jourlin-Castelli C."/>
            <person name="Ansaldi M."/>
            <person name="Py B."/>
            <person name="Fichant G."/>
            <person name="Coutinho P."/>
            <person name="Voulhoux R."/>
            <person name="Bastien O."/>
            <person name="Roy S."/>
            <person name="Marechal E."/>
            <person name="Henrissat B."/>
            <person name="Quentin Y."/>
            <person name="Noirot P."/>
            <person name="Filloux A."/>
            <person name="Mejean V."/>
            <person name="DuBow M."/>
            <person name="Barras F."/>
            <person name="Heulin T."/>
        </authorList>
    </citation>
    <scope>NUCLEOTIDE SEQUENCE [LARGE SCALE GENOMIC DNA]</scope>
    <source>
        <strain evidence="4">ATCC BAA-407 / DSM 14655 / LMG 21543 / TTB310</strain>
    </source>
</reference>
<reference evidence="3 4" key="2">
    <citation type="journal article" date="2011" name="PLoS ONE">
        <title>The Cyst-Dividing Bacterium Ramlibacter tataouinensis TTB310 Genome Reveals a Well-Stocked Toolbox for Adaptation to a Desert Environment.</title>
        <authorList>
            <person name="De Luca G."/>
            <person name="Barakat M."/>
            <person name="Ortet P."/>
            <person name="Fochesato S."/>
            <person name="Jourlin-Castelli C."/>
            <person name="Ansaldi M."/>
            <person name="Py B."/>
            <person name="Fichant G."/>
            <person name="Coutinho P.M."/>
            <person name="Voulhoux R."/>
            <person name="Bastien O."/>
            <person name="Marechal E."/>
            <person name="Henrissat B."/>
            <person name="Quentin Y."/>
            <person name="Noirot P."/>
            <person name="Filloux A."/>
            <person name="Mejean V."/>
            <person name="Dubow M.S."/>
            <person name="Barras F."/>
            <person name="Barbe V."/>
            <person name="Weissenbach J."/>
            <person name="Mihalcescu I."/>
            <person name="Vermeglio A."/>
            <person name="Achouak W."/>
            <person name="Heulin T."/>
        </authorList>
    </citation>
    <scope>NUCLEOTIDE SEQUENCE [LARGE SCALE GENOMIC DNA]</scope>
    <source>
        <strain evidence="4">ATCC BAA-407 / DSM 14655 / LMG 21543 / TTB310</strain>
    </source>
</reference>
<dbReference type="PANTHER" id="PTHR42928">
    <property type="entry name" value="TRICARBOXYLATE-BINDING PROTEIN"/>
    <property type="match status" value="1"/>
</dbReference>
<dbReference type="PIRSF" id="PIRSF017082">
    <property type="entry name" value="YflP"/>
    <property type="match status" value="1"/>
</dbReference>
<dbReference type="PANTHER" id="PTHR42928:SF5">
    <property type="entry name" value="BLR1237 PROTEIN"/>
    <property type="match status" value="1"/>
</dbReference>
<dbReference type="Pfam" id="PF03401">
    <property type="entry name" value="TctC"/>
    <property type="match status" value="1"/>
</dbReference>
<dbReference type="CDD" id="cd13578">
    <property type="entry name" value="PBP2_Bug27"/>
    <property type="match status" value="1"/>
</dbReference>
<dbReference type="EMBL" id="CP000245">
    <property type="protein sequence ID" value="AEG94623.1"/>
    <property type="molecule type" value="Genomic_DNA"/>
</dbReference>
<keyword evidence="4" id="KW-1185">Reference proteome</keyword>
<dbReference type="HOGENOM" id="CLU_045683_0_1_4"/>
<evidence type="ECO:0000256" key="2">
    <source>
        <dbReference type="SAM" id="MobiDB-lite"/>
    </source>
</evidence>
<dbReference type="SUPFAM" id="SSF53850">
    <property type="entry name" value="Periplasmic binding protein-like II"/>
    <property type="match status" value="1"/>
</dbReference>
<accession>F5Y074</accession>
<gene>
    <name evidence="3" type="ordered locus">Rta_35100</name>
</gene>
<dbReference type="KEGG" id="rta:Rta_35100"/>
<comment type="similarity">
    <text evidence="1">Belongs to the UPF0065 (bug) family.</text>
</comment>
<protein>
    <submittedName>
        <fullName evidence="3">Isophthalate permease-like protein</fullName>
    </submittedName>
</protein>